<gene>
    <name evidence="1" type="ORF">NDU88_002350</name>
</gene>
<dbReference type="Proteomes" id="UP001066276">
    <property type="component" value="Chromosome 1_2"/>
</dbReference>
<reference evidence="1" key="1">
    <citation type="journal article" date="2022" name="bioRxiv">
        <title>Sequencing and chromosome-scale assembly of the giantPleurodeles waltlgenome.</title>
        <authorList>
            <person name="Brown T."/>
            <person name="Elewa A."/>
            <person name="Iarovenko S."/>
            <person name="Subramanian E."/>
            <person name="Araus A.J."/>
            <person name="Petzold A."/>
            <person name="Susuki M."/>
            <person name="Suzuki K.-i.T."/>
            <person name="Hayashi T."/>
            <person name="Toyoda A."/>
            <person name="Oliveira C."/>
            <person name="Osipova E."/>
            <person name="Leigh N.D."/>
            <person name="Simon A."/>
            <person name="Yun M.H."/>
        </authorList>
    </citation>
    <scope>NUCLEOTIDE SEQUENCE</scope>
    <source>
        <strain evidence="1">20211129_DDA</strain>
        <tissue evidence="1">Liver</tissue>
    </source>
</reference>
<keyword evidence="2" id="KW-1185">Reference proteome</keyword>
<accession>A0AAV7W329</accession>
<name>A0AAV7W329_PLEWA</name>
<evidence type="ECO:0000313" key="1">
    <source>
        <dbReference type="EMBL" id="KAJ1206957.1"/>
    </source>
</evidence>
<proteinExistence type="predicted"/>
<sequence>MEGERGLAVLRATRALLQFVARSVTTYGVPSADYVINWGETLAVFLAHVKPVQTVLLFHCPTLVQASLMLPQQRALPLYIGDEVVPTRHSTHNCCTSYVRNESDGRSLPAGTAGFFSFCLHATTGRVRHPLAAVILSPTQA</sequence>
<evidence type="ECO:0000313" key="2">
    <source>
        <dbReference type="Proteomes" id="UP001066276"/>
    </source>
</evidence>
<dbReference type="EMBL" id="JANPWB010000002">
    <property type="protein sequence ID" value="KAJ1206957.1"/>
    <property type="molecule type" value="Genomic_DNA"/>
</dbReference>
<protein>
    <submittedName>
        <fullName evidence="1">Uncharacterized protein</fullName>
    </submittedName>
</protein>
<organism evidence="1 2">
    <name type="scientific">Pleurodeles waltl</name>
    <name type="common">Iberian ribbed newt</name>
    <dbReference type="NCBI Taxonomy" id="8319"/>
    <lineage>
        <taxon>Eukaryota</taxon>
        <taxon>Metazoa</taxon>
        <taxon>Chordata</taxon>
        <taxon>Craniata</taxon>
        <taxon>Vertebrata</taxon>
        <taxon>Euteleostomi</taxon>
        <taxon>Amphibia</taxon>
        <taxon>Batrachia</taxon>
        <taxon>Caudata</taxon>
        <taxon>Salamandroidea</taxon>
        <taxon>Salamandridae</taxon>
        <taxon>Pleurodelinae</taxon>
        <taxon>Pleurodeles</taxon>
    </lineage>
</organism>
<dbReference type="AlphaFoldDB" id="A0AAV7W329"/>
<comment type="caution">
    <text evidence="1">The sequence shown here is derived from an EMBL/GenBank/DDBJ whole genome shotgun (WGS) entry which is preliminary data.</text>
</comment>